<dbReference type="UniPathway" id="UPA00193"/>
<sequence length="285" mass="30742">MITIDGKQIANTIRADLKEKIKQLPSPPGLGVILVGNDPASHLYVALKEAASKEMGVRFVKKIFPETISQADLLHTIRELNVDDSIHAILIQLPLPRGFDEDETIAAIDPAKDVDGFHPQNISALLNGYHNFIKPVLAQSIWALINEGLVLQNRMSVHETLHALLIGNSTVFTIPVATYLKSKGIKTDAVLARALSKPLLKQYDIIIVACGQPGIIGSADVARNTVIIDIGTNKLQDGRVVGDTDFASFAHTECAITPVPGGIGPVTVAMLMKNTVDLARRAMKI</sequence>
<gene>
    <name evidence="11" type="primary">folD</name>
    <name evidence="14" type="ORF">UX10_C0001G0011</name>
</gene>
<dbReference type="PATRIC" id="fig|1619041.3.peg.12"/>
<comment type="similarity">
    <text evidence="11">Belongs to the tetrahydrofolate dehydrogenase/cyclohydrolase family.</text>
</comment>
<dbReference type="SUPFAM" id="SSF51735">
    <property type="entry name" value="NAD(P)-binding Rossmann-fold domains"/>
    <property type="match status" value="1"/>
</dbReference>
<reference evidence="14 15" key="1">
    <citation type="journal article" date="2015" name="Nature">
        <title>rRNA introns, odd ribosomes, and small enigmatic genomes across a large radiation of phyla.</title>
        <authorList>
            <person name="Brown C.T."/>
            <person name="Hug L.A."/>
            <person name="Thomas B.C."/>
            <person name="Sharon I."/>
            <person name="Castelle C.J."/>
            <person name="Singh A."/>
            <person name="Wilkins M.J."/>
            <person name="Williams K.H."/>
            <person name="Banfield J.F."/>
        </authorList>
    </citation>
    <scope>NUCLEOTIDE SEQUENCE [LARGE SCALE GENOMIC DNA]</scope>
</reference>
<dbReference type="InterPro" id="IPR000672">
    <property type="entry name" value="THF_DH/CycHdrlase"/>
</dbReference>
<feature type="binding site" evidence="11">
    <location>
        <position position="232"/>
    </location>
    <ligand>
        <name>NADP(+)</name>
        <dbReference type="ChEBI" id="CHEBI:58349"/>
    </ligand>
</feature>
<dbReference type="InterPro" id="IPR036291">
    <property type="entry name" value="NAD(P)-bd_dom_sf"/>
</dbReference>
<keyword evidence="4 11" id="KW-0658">Purine biosynthesis</keyword>
<proteinExistence type="inferred from homology"/>
<comment type="pathway">
    <text evidence="1 11">One-carbon metabolism; tetrahydrofolate interconversion.</text>
</comment>
<accession>A0A0G1MJI5</accession>
<dbReference type="FunFam" id="3.40.50.10860:FF:000005">
    <property type="entry name" value="C-1-tetrahydrofolate synthase, cytoplasmic, putative"/>
    <property type="match status" value="1"/>
</dbReference>
<evidence type="ECO:0000313" key="15">
    <source>
        <dbReference type="Proteomes" id="UP000033999"/>
    </source>
</evidence>
<dbReference type="Proteomes" id="UP000033999">
    <property type="component" value="Unassembled WGS sequence"/>
</dbReference>
<protein>
    <recommendedName>
        <fullName evidence="11">Bifunctional protein FolD</fullName>
    </recommendedName>
    <domain>
        <recommendedName>
            <fullName evidence="11">Methylenetetrahydrofolate dehydrogenase</fullName>
            <ecNumber evidence="11">1.5.1.5</ecNumber>
        </recommendedName>
    </domain>
    <domain>
        <recommendedName>
            <fullName evidence="11">Methenyltetrahydrofolate cyclohydrolase</fullName>
            <ecNumber evidence="11">3.5.4.9</ecNumber>
        </recommendedName>
    </domain>
</protein>
<dbReference type="GO" id="GO:0009086">
    <property type="term" value="P:methionine biosynthetic process"/>
    <property type="evidence" value="ECO:0007669"/>
    <property type="project" value="UniProtKB-KW"/>
</dbReference>
<comment type="catalytic activity">
    <reaction evidence="11">
        <text>(6R)-5,10-methylene-5,6,7,8-tetrahydrofolate + NADP(+) = (6R)-5,10-methenyltetrahydrofolate + NADPH</text>
        <dbReference type="Rhea" id="RHEA:22812"/>
        <dbReference type="ChEBI" id="CHEBI:15636"/>
        <dbReference type="ChEBI" id="CHEBI:57455"/>
        <dbReference type="ChEBI" id="CHEBI:57783"/>
        <dbReference type="ChEBI" id="CHEBI:58349"/>
        <dbReference type="EC" id="1.5.1.5"/>
    </reaction>
</comment>
<evidence type="ECO:0000259" key="12">
    <source>
        <dbReference type="Pfam" id="PF00763"/>
    </source>
</evidence>
<dbReference type="GO" id="GO:0004477">
    <property type="term" value="F:methenyltetrahydrofolate cyclohydrolase activity"/>
    <property type="evidence" value="ECO:0007669"/>
    <property type="project" value="UniProtKB-UniRule"/>
</dbReference>
<evidence type="ECO:0000259" key="13">
    <source>
        <dbReference type="Pfam" id="PF02882"/>
    </source>
</evidence>
<dbReference type="EC" id="3.5.4.9" evidence="11"/>
<evidence type="ECO:0000256" key="3">
    <source>
        <dbReference type="ARBA" id="ARBA00022563"/>
    </source>
</evidence>
<comment type="catalytic activity">
    <reaction evidence="11">
        <text>(6R)-5,10-methenyltetrahydrofolate + H2O = (6R)-10-formyltetrahydrofolate + H(+)</text>
        <dbReference type="Rhea" id="RHEA:23700"/>
        <dbReference type="ChEBI" id="CHEBI:15377"/>
        <dbReference type="ChEBI" id="CHEBI:15378"/>
        <dbReference type="ChEBI" id="CHEBI:57455"/>
        <dbReference type="ChEBI" id="CHEBI:195366"/>
        <dbReference type="EC" id="3.5.4.9"/>
    </reaction>
</comment>
<dbReference type="PROSITE" id="PS00766">
    <property type="entry name" value="THF_DHG_CYH_1"/>
    <property type="match status" value="1"/>
</dbReference>
<evidence type="ECO:0000256" key="2">
    <source>
        <dbReference type="ARBA" id="ARBA00011738"/>
    </source>
</evidence>
<dbReference type="GO" id="GO:0035999">
    <property type="term" value="P:tetrahydrofolate interconversion"/>
    <property type="evidence" value="ECO:0007669"/>
    <property type="project" value="UniProtKB-UniRule"/>
</dbReference>
<dbReference type="PRINTS" id="PR00085">
    <property type="entry name" value="THFDHDRGNASE"/>
</dbReference>
<evidence type="ECO:0000256" key="5">
    <source>
        <dbReference type="ARBA" id="ARBA00022801"/>
    </source>
</evidence>
<evidence type="ECO:0000256" key="11">
    <source>
        <dbReference type="HAMAP-Rule" id="MF_01576"/>
    </source>
</evidence>
<evidence type="ECO:0000256" key="9">
    <source>
        <dbReference type="ARBA" id="ARBA00023167"/>
    </source>
</evidence>
<keyword evidence="3 11" id="KW-0554">One-carbon metabolism</keyword>
<dbReference type="AlphaFoldDB" id="A0A0G1MJI5"/>
<dbReference type="HAMAP" id="MF_01576">
    <property type="entry name" value="THF_DHG_CYH"/>
    <property type="match status" value="1"/>
</dbReference>
<keyword evidence="5 11" id="KW-0378">Hydrolase</keyword>
<keyword evidence="8 11" id="KW-0368">Histidine biosynthesis</keyword>
<dbReference type="EC" id="1.5.1.5" evidence="11"/>
<evidence type="ECO:0000256" key="10">
    <source>
        <dbReference type="ARBA" id="ARBA00023268"/>
    </source>
</evidence>
<dbReference type="PANTHER" id="PTHR48099">
    <property type="entry name" value="C-1-TETRAHYDROFOLATE SYNTHASE, CYTOPLASMIC-RELATED"/>
    <property type="match status" value="1"/>
</dbReference>
<name>A0A0G1MJI5_9BACT</name>
<dbReference type="GO" id="GO:0005829">
    <property type="term" value="C:cytosol"/>
    <property type="evidence" value="ECO:0007669"/>
    <property type="project" value="TreeGrafter"/>
</dbReference>
<keyword evidence="9 11" id="KW-0486">Methionine biosynthesis</keyword>
<dbReference type="InterPro" id="IPR020630">
    <property type="entry name" value="THF_DH/CycHdrlase_cat_dom"/>
</dbReference>
<evidence type="ECO:0000256" key="6">
    <source>
        <dbReference type="ARBA" id="ARBA00022857"/>
    </source>
</evidence>
<keyword evidence="6 11" id="KW-0521">NADP</keyword>
<dbReference type="Pfam" id="PF02882">
    <property type="entry name" value="THF_DHG_CYH_C"/>
    <property type="match status" value="1"/>
</dbReference>
<keyword evidence="11" id="KW-0028">Amino-acid biosynthesis</keyword>
<dbReference type="PANTHER" id="PTHR48099:SF5">
    <property type="entry name" value="C-1-TETRAHYDROFOLATE SYNTHASE, CYTOPLASMIC"/>
    <property type="match status" value="1"/>
</dbReference>
<comment type="caution">
    <text evidence="11">Lacks conserved residue(s) required for the propagation of feature annotation.</text>
</comment>
<evidence type="ECO:0000256" key="1">
    <source>
        <dbReference type="ARBA" id="ARBA00004777"/>
    </source>
</evidence>
<evidence type="ECO:0000256" key="4">
    <source>
        <dbReference type="ARBA" id="ARBA00022755"/>
    </source>
</evidence>
<evidence type="ECO:0000256" key="7">
    <source>
        <dbReference type="ARBA" id="ARBA00023002"/>
    </source>
</evidence>
<dbReference type="EMBL" id="LCKX01000001">
    <property type="protein sequence ID" value="KKU08252.1"/>
    <property type="molecule type" value="Genomic_DNA"/>
</dbReference>
<organism evidence="14 15">
    <name type="scientific">Candidatus Magasanikbacteria bacterium GW2011_GWA2_45_39</name>
    <dbReference type="NCBI Taxonomy" id="1619041"/>
    <lineage>
        <taxon>Bacteria</taxon>
        <taxon>Candidatus Magasanikiibacteriota</taxon>
    </lineage>
</organism>
<dbReference type="Pfam" id="PF00763">
    <property type="entry name" value="THF_DHG_CYH"/>
    <property type="match status" value="1"/>
</dbReference>
<dbReference type="Gene3D" id="3.40.50.720">
    <property type="entry name" value="NAD(P)-binding Rossmann-like Domain"/>
    <property type="match status" value="1"/>
</dbReference>
<dbReference type="GO" id="GO:0004488">
    <property type="term" value="F:methylenetetrahydrofolate dehydrogenase (NADP+) activity"/>
    <property type="evidence" value="ECO:0007669"/>
    <property type="project" value="UniProtKB-UniRule"/>
</dbReference>
<comment type="subunit">
    <text evidence="2 11">Homodimer.</text>
</comment>
<feature type="domain" description="Tetrahydrofolate dehydrogenase/cyclohydrolase NAD(P)-binding" evidence="13">
    <location>
        <begin position="157"/>
        <end position="281"/>
    </location>
</feature>
<evidence type="ECO:0000256" key="8">
    <source>
        <dbReference type="ARBA" id="ARBA00023102"/>
    </source>
</evidence>
<dbReference type="InterPro" id="IPR020631">
    <property type="entry name" value="THF_DH/CycHdrlase_NAD-bd_dom"/>
</dbReference>
<comment type="caution">
    <text evidence="14">The sequence shown here is derived from an EMBL/GenBank/DDBJ whole genome shotgun (WGS) entry which is preliminary data.</text>
</comment>
<dbReference type="InterPro" id="IPR020867">
    <property type="entry name" value="THF_DH/CycHdrlase_CS"/>
</dbReference>
<evidence type="ECO:0000313" key="14">
    <source>
        <dbReference type="EMBL" id="KKU08252.1"/>
    </source>
</evidence>
<dbReference type="GO" id="GO:0006164">
    <property type="term" value="P:purine nucleotide biosynthetic process"/>
    <property type="evidence" value="ECO:0007669"/>
    <property type="project" value="UniProtKB-KW"/>
</dbReference>
<dbReference type="InterPro" id="IPR046346">
    <property type="entry name" value="Aminoacid_DH-like_N_sf"/>
</dbReference>
<feature type="domain" description="Tetrahydrofolate dehydrogenase/cyclohydrolase catalytic" evidence="12">
    <location>
        <begin position="4"/>
        <end position="115"/>
    </location>
</feature>
<dbReference type="GO" id="GO:0000105">
    <property type="term" value="P:L-histidine biosynthetic process"/>
    <property type="evidence" value="ECO:0007669"/>
    <property type="project" value="UniProtKB-KW"/>
</dbReference>
<feature type="binding site" evidence="11">
    <location>
        <begin position="167"/>
        <end position="169"/>
    </location>
    <ligand>
        <name>NADP(+)</name>
        <dbReference type="ChEBI" id="CHEBI:58349"/>
    </ligand>
</feature>
<comment type="function">
    <text evidence="11">Catalyzes the oxidation of 5,10-methylenetetrahydrofolate to 5,10-methenyltetrahydrofolate and then the hydrolysis of 5,10-methenyltetrahydrofolate to 10-formyltetrahydrofolate.</text>
</comment>
<keyword evidence="7 11" id="KW-0560">Oxidoreductase</keyword>
<keyword evidence="10 11" id="KW-0511">Multifunctional enzyme</keyword>
<dbReference type="Gene3D" id="3.40.50.10860">
    <property type="entry name" value="Leucine Dehydrogenase, chain A, domain 1"/>
    <property type="match status" value="1"/>
</dbReference>
<dbReference type="SUPFAM" id="SSF53223">
    <property type="entry name" value="Aminoacid dehydrogenase-like, N-terminal domain"/>
    <property type="match status" value="1"/>
</dbReference>